<accession>A0A3D9DQH2</accession>
<dbReference type="Proteomes" id="UP000257030">
    <property type="component" value="Unassembled WGS sequence"/>
</dbReference>
<keyword evidence="1" id="KW-0472">Membrane</keyword>
<comment type="caution">
    <text evidence="2">The sequence shown here is derived from an EMBL/GenBank/DDBJ whole genome shotgun (WGS) entry which is preliminary data.</text>
</comment>
<sequence>MRRENLTGLLRPVRFKKIRVICTIRERKYPQDLWEPIIQEICWALFLIHAKAFILILLISEGKEQNQLC</sequence>
<dbReference type="EMBL" id="QNUH01000002">
    <property type="protein sequence ID" value="REC80091.1"/>
    <property type="molecule type" value="Genomic_DNA"/>
</dbReference>
<gene>
    <name evidence="2" type="ORF">DRF60_03670</name>
</gene>
<dbReference type="AlphaFoldDB" id="A0A3D9DQH2"/>
<keyword evidence="3" id="KW-1185">Reference proteome</keyword>
<reference evidence="2 3" key="1">
    <citation type="journal article" date="2010" name="Syst. Appl. Microbiol.">
        <title>Four new species of Chryseobacterium from the rhizosphere of coastal sand dune plants, Chryseobacterium elymi sp. nov., Chryseobacterium hagamense sp. nov., Chryseobacterium lathyri sp. nov. and Chryseobacterium rhizosphaerae sp. nov.</title>
        <authorList>
            <person name="Cho S.H."/>
            <person name="Lee K.S."/>
            <person name="Shin D.S."/>
            <person name="Han J.H."/>
            <person name="Park K.S."/>
            <person name="Lee C.H."/>
            <person name="Park K.H."/>
            <person name="Kim S.B."/>
        </authorList>
    </citation>
    <scope>NUCLEOTIDE SEQUENCE [LARGE SCALE GENOMIC DNA]</scope>
    <source>
        <strain evidence="2 3">KCTC 22547</strain>
    </source>
</reference>
<protein>
    <submittedName>
        <fullName evidence="2">Uncharacterized protein</fullName>
    </submittedName>
</protein>
<feature type="transmembrane region" description="Helical" evidence="1">
    <location>
        <begin position="37"/>
        <end position="59"/>
    </location>
</feature>
<proteinExistence type="predicted"/>
<evidence type="ECO:0000256" key="1">
    <source>
        <dbReference type="SAM" id="Phobius"/>
    </source>
</evidence>
<name>A0A3D9DQH2_9FLAO</name>
<organism evidence="2 3">
    <name type="scientific">Chryseobacterium elymi</name>
    <dbReference type="NCBI Taxonomy" id="395936"/>
    <lineage>
        <taxon>Bacteria</taxon>
        <taxon>Pseudomonadati</taxon>
        <taxon>Bacteroidota</taxon>
        <taxon>Flavobacteriia</taxon>
        <taxon>Flavobacteriales</taxon>
        <taxon>Weeksellaceae</taxon>
        <taxon>Chryseobacterium group</taxon>
        <taxon>Chryseobacterium</taxon>
    </lineage>
</organism>
<keyword evidence="1" id="KW-0812">Transmembrane</keyword>
<evidence type="ECO:0000313" key="3">
    <source>
        <dbReference type="Proteomes" id="UP000257030"/>
    </source>
</evidence>
<keyword evidence="1" id="KW-1133">Transmembrane helix</keyword>
<evidence type="ECO:0000313" key="2">
    <source>
        <dbReference type="EMBL" id="REC80091.1"/>
    </source>
</evidence>